<comment type="similarity">
    <text evidence="2">Belongs to the major facilitator superfamily. Monocarboxylate porter (TC 2.A.1.13) family.</text>
</comment>
<dbReference type="GO" id="GO:0016020">
    <property type="term" value="C:membrane"/>
    <property type="evidence" value="ECO:0007669"/>
    <property type="project" value="UniProtKB-SubCell"/>
</dbReference>
<dbReference type="PANTHER" id="PTHR11360:SF234">
    <property type="entry name" value="MFS-TYPE TRANSPORTER DBAD-RELATED"/>
    <property type="match status" value="1"/>
</dbReference>
<dbReference type="InterPro" id="IPR020846">
    <property type="entry name" value="MFS_dom"/>
</dbReference>
<keyword evidence="4" id="KW-0472">Membrane</keyword>
<dbReference type="Pfam" id="PF07690">
    <property type="entry name" value="MFS_1"/>
    <property type="match status" value="1"/>
</dbReference>
<feature type="transmembrane region" description="Helical" evidence="4">
    <location>
        <begin position="375"/>
        <end position="395"/>
    </location>
</feature>
<feature type="transmembrane region" description="Helical" evidence="4">
    <location>
        <begin position="407"/>
        <end position="428"/>
    </location>
</feature>
<dbReference type="Proteomes" id="UP000039046">
    <property type="component" value="Unassembled WGS sequence"/>
</dbReference>
<feature type="transmembrane region" description="Helical" evidence="4">
    <location>
        <begin position="338"/>
        <end position="363"/>
    </location>
</feature>
<dbReference type="EMBL" id="CDHN01000007">
    <property type="protein sequence ID" value="CEJ94781.1"/>
    <property type="molecule type" value="Genomic_DNA"/>
</dbReference>
<keyword evidence="4" id="KW-0812">Transmembrane</keyword>
<dbReference type="Gene3D" id="1.20.1250.20">
    <property type="entry name" value="MFS general substrate transporter like domains"/>
    <property type="match status" value="2"/>
</dbReference>
<dbReference type="SUPFAM" id="SSF103473">
    <property type="entry name" value="MFS general substrate transporter"/>
    <property type="match status" value="1"/>
</dbReference>
<dbReference type="PROSITE" id="PS50850">
    <property type="entry name" value="MFS"/>
    <property type="match status" value="1"/>
</dbReference>
<dbReference type="InterPro" id="IPR050327">
    <property type="entry name" value="Proton-linked_MCT"/>
</dbReference>
<feature type="domain" description="Major facilitator superfamily (MFS) profile" evidence="5">
    <location>
        <begin position="45"/>
        <end position="429"/>
    </location>
</feature>
<keyword evidence="4" id="KW-1133">Transmembrane helix</keyword>
<feature type="region of interest" description="Disordered" evidence="3">
    <location>
        <begin position="1"/>
        <end position="35"/>
    </location>
</feature>
<protein>
    <recommendedName>
        <fullName evidence="5">Major facilitator superfamily (MFS) profile domain-containing protein</fullName>
    </recommendedName>
</protein>
<feature type="transmembrane region" description="Helical" evidence="4">
    <location>
        <begin position="87"/>
        <end position="109"/>
    </location>
</feature>
<proteinExistence type="inferred from homology"/>
<keyword evidence="7" id="KW-1185">Reference proteome</keyword>
<dbReference type="PANTHER" id="PTHR11360">
    <property type="entry name" value="MONOCARBOXYLATE TRANSPORTER"/>
    <property type="match status" value="1"/>
</dbReference>
<evidence type="ECO:0000313" key="7">
    <source>
        <dbReference type="Proteomes" id="UP000039046"/>
    </source>
</evidence>
<dbReference type="InterPro" id="IPR011701">
    <property type="entry name" value="MFS"/>
</dbReference>
<reference evidence="6 7" key="1">
    <citation type="journal article" date="2015" name="Genome Announc.">
        <title>Draft Genome Sequence and Gene Annotation of the Entomopathogenic Fungus Verticillium hemipterigenum.</title>
        <authorList>
            <person name="Horn F."/>
            <person name="Habel A."/>
            <person name="Scharf D.H."/>
            <person name="Dworschak J."/>
            <person name="Brakhage A.A."/>
            <person name="Guthke R."/>
            <person name="Hertweck C."/>
            <person name="Linde J."/>
        </authorList>
    </citation>
    <scope>NUCLEOTIDE SEQUENCE [LARGE SCALE GENOMIC DNA]</scope>
</reference>
<feature type="transmembrane region" description="Helical" evidence="4">
    <location>
        <begin position="205"/>
        <end position="225"/>
    </location>
</feature>
<feature type="transmembrane region" description="Helical" evidence="4">
    <location>
        <begin position="142"/>
        <end position="165"/>
    </location>
</feature>
<gene>
    <name evidence="6" type="ORF">VHEMI10293</name>
</gene>
<dbReference type="GO" id="GO:0022857">
    <property type="term" value="F:transmembrane transporter activity"/>
    <property type="evidence" value="ECO:0007669"/>
    <property type="project" value="InterPro"/>
</dbReference>
<feature type="transmembrane region" description="Helical" evidence="4">
    <location>
        <begin position="116"/>
        <end position="136"/>
    </location>
</feature>
<evidence type="ECO:0000256" key="3">
    <source>
        <dbReference type="SAM" id="MobiDB-lite"/>
    </source>
</evidence>
<evidence type="ECO:0000256" key="1">
    <source>
        <dbReference type="ARBA" id="ARBA00004141"/>
    </source>
</evidence>
<organism evidence="6 7">
    <name type="scientific">[Torrubiella] hemipterigena</name>
    <dbReference type="NCBI Taxonomy" id="1531966"/>
    <lineage>
        <taxon>Eukaryota</taxon>
        <taxon>Fungi</taxon>
        <taxon>Dikarya</taxon>
        <taxon>Ascomycota</taxon>
        <taxon>Pezizomycotina</taxon>
        <taxon>Sordariomycetes</taxon>
        <taxon>Hypocreomycetidae</taxon>
        <taxon>Hypocreales</taxon>
        <taxon>Clavicipitaceae</taxon>
        <taxon>Clavicipitaceae incertae sedis</taxon>
        <taxon>'Torrubiella' clade</taxon>
    </lineage>
</organism>
<feature type="compositionally biased region" description="Polar residues" evidence="3">
    <location>
        <begin position="1"/>
        <end position="13"/>
    </location>
</feature>
<feature type="transmembrane region" description="Helical" evidence="4">
    <location>
        <begin position="46"/>
        <end position="67"/>
    </location>
</feature>
<evidence type="ECO:0000256" key="2">
    <source>
        <dbReference type="ARBA" id="ARBA00006727"/>
    </source>
</evidence>
<dbReference type="OrthoDB" id="6509908at2759"/>
<feature type="transmembrane region" description="Helical" evidence="4">
    <location>
        <begin position="314"/>
        <end position="332"/>
    </location>
</feature>
<comment type="subcellular location">
    <subcellularLocation>
        <location evidence="1">Membrane</location>
        <topology evidence="1">Multi-pass membrane protein</topology>
    </subcellularLocation>
</comment>
<feature type="transmembrane region" description="Helical" evidence="4">
    <location>
        <begin position="172"/>
        <end position="193"/>
    </location>
</feature>
<sequence length="437" mass="46108">MATATGNLVNDTNGLGDKSHSSDMSPEVETKPANPMGDIPNGGTMAWLHVLGAFMLYFNTWGILNTFGVFQTFYESGTLFVQSSSNISWIGSIQAFLVLVVGFLSGPIYDGGHLRALLVTGSFLIVFGHMMLSLVTTYWQAVLAQGVCIGLGSGLIYVPAVAILPTYFSTRLGLAVGLAAAGSSIGGIIYPIVFYKLIASIGFGWSVRVVGFIALATLAIPIMVMKMRVKPPKARALFDKSALTDWPFLLFTLATLIGFMGLYTMFFYLSYYAEANHITSTDLAFYLVPILNASSIFGRTIPNAVSDSTGTFNLIGPGAIIVAIIIFGMLGAKSVASVVILAILFGFFSGVFIALPPVCIVRLTKDRATIGTRMGMAFGIIGLGVFVGGPGGGGLLASGSGNNWDALWTFGGVASLVSGVLFMGVRVWKAGLKLVKV</sequence>
<evidence type="ECO:0000313" key="6">
    <source>
        <dbReference type="EMBL" id="CEJ94781.1"/>
    </source>
</evidence>
<dbReference type="InterPro" id="IPR036259">
    <property type="entry name" value="MFS_trans_sf"/>
</dbReference>
<feature type="transmembrane region" description="Helical" evidence="4">
    <location>
        <begin position="246"/>
        <end position="271"/>
    </location>
</feature>
<accession>A0A0A1TCM3</accession>
<name>A0A0A1TCM3_9HYPO</name>
<feature type="transmembrane region" description="Helical" evidence="4">
    <location>
        <begin position="283"/>
        <end position="302"/>
    </location>
</feature>
<evidence type="ECO:0000256" key="4">
    <source>
        <dbReference type="SAM" id="Phobius"/>
    </source>
</evidence>
<dbReference type="AlphaFoldDB" id="A0A0A1TCM3"/>
<evidence type="ECO:0000259" key="5">
    <source>
        <dbReference type="PROSITE" id="PS50850"/>
    </source>
</evidence>
<dbReference type="HOGENOM" id="CLU_001265_1_1_1"/>